<evidence type="ECO:0000313" key="15">
    <source>
        <dbReference type="Proteomes" id="UP000076532"/>
    </source>
</evidence>
<sequence>MGLVDLVQANPYTASAAAALLLFLYALADNYDLLPSNNIYKNIPSAGRGNWLTGHFPEAFSVDPDIFSVDCFNKYGPIHTIAGLFGKKRIVIQDSKALAHLIKNAYDYPKTNIVRGEIGRGVGHGVLWEEGENHKRQRKMLNPAFAAGSVRALAPVFHQLALSLADRLDALVDAKAHEMHADFPGISLAEEGKEGVILDCYHWFFRVALDAIGIGGFGRNYGSIHNEEQGIARVFSVWSANEEQDFSISSLVYRIMSMLLPPTVKKLPFVSTKRQTVLEDMRVALDEDATEMCAERREWLASGGDVGADSKKDLFTILMKGNLELNPDSKDKLSDDEVFAQIKTFIFAGHETSSTGLSWTFHLLASHPHIQDRLRAEITAAADEAAERGLDGIDPETLANLPLLDAVLKESMRVRPPIPGRSFVAQKDDVLPLAHPLTLTNGRVLTALPVKKGQEFYTWHVLTNKRADVWGADGAQFNPDRWLDNPQSGSAGELKGAALWGQMMTFFGGPRSCIGYKFALTEMKAIIAVLVGRFAFHAIDGVEVSARTFIVMRPCTKGKGESGKMTNQMPLRITRVVREDAVEA</sequence>
<comment type="pathway">
    <text evidence="3">Secondary metabolite biosynthesis; terpenoid biosynthesis.</text>
</comment>
<evidence type="ECO:0000256" key="1">
    <source>
        <dbReference type="ARBA" id="ARBA00001971"/>
    </source>
</evidence>
<dbReference type="GO" id="GO:0020037">
    <property type="term" value="F:heme binding"/>
    <property type="evidence" value="ECO:0007669"/>
    <property type="project" value="InterPro"/>
</dbReference>
<dbReference type="OrthoDB" id="1470350at2759"/>
<dbReference type="GO" id="GO:0005506">
    <property type="term" value="F:iron ion binding"/>
    <property type="evidence" value="ECO:0007669"/>
    <property type="project" value="InterPro"/>
</dbReference>
<comment type="subcellular location">
    <subcellularLocation>
        <location evidence="2">Membrane</location>
    </subcellularLocation>
</comment>
<evidence type="ECO:0000256" key="9">
    <source>
        <dbReference type="ARBA" id="ARBA00023002"/>
    </source>
</evidence>
<evidence type="ECO:0000256" key="6">
    <source>
        <dbReference type="ARBA" id="ARBA00022692"/>
    </source>
</evidence>
<dbReference type="InterPro" id="IPR002403">
    <property type="entry name" value="Cyt_P450_E_grp-IV"/>
</dbReference>
<evidence type="ECO:0000256" key="13">
    <source>
        <dbReference type="PIRSR" id="PIRSR602403-1"/>
    </source>
</evidence>
<gene>
    <name evidence="14" type="ORF">FIBSPDRAFT_948281</name>
</gene>
<dbReference type="GO" id="GO:0004497">
    <property type="term" value="F:monooxygenase activity"/>
    <property type="evidence" value="ECO:0007669"/>
    <property type="project" value="UniProtKB-KW"/>
</dbReference>
<reference evidence="14 15" key="1">
    <citation type="journal article" date="2016" name="Mol. Biol. Evol.">
        <title>Comparative Genomics of Early-Diverging Mushroom-Forming Fungi Provides Insights into the Origins of Lignocellulose Decay Capabilities.</title>
        <authorList>
            <person name="Nagy L.G."/>
            <person name="Riley R."/>
            <person name="Tritt A."/>
            <person name="Adam C."/>
            <person name="Daum C."/>
            <person name="Floudas D."/>
            <person name="Sun H."/>
            <person name="Yadav J.S."/>
            <person name="Pangilinan J."/>
            <person name="Larsson K.H."/>
            <person name="Matsuura K."/>
            <person name="Barry K."/>
            <person name="Labutti K."/>
            <person name="Kuo R."/>
            <person name="Ohm R.A."/>
            <person name="Bhattacharya S.S."/>
            <person name="Shirouzu T."/>
            <person name="Yoshinaga Y."/>
            <person name="Martin F.M."/>
            <person name="Grigoriev I.V."/>
            <person name="Hibbett D.S."/>
        </authorList>
    </citation>
    <scope>NUCLEOTIDE SEQUENCE [LARGE SCALE GENOMIC DNA]</scope>
    <source>
        <strain evidence="14 15">CBS 109695</strain>
    </source>
</reference>
<evidence type="ECO:0000256" key="2">
    <source>
        <dbReference type="ARBA" id="ARBA00004370"/>
    </source>
</evidence>
<evidence type="ECO:0000256" key="12">
    <source>
        <dbReference type="ARBA" id="ARBA00023136"/>
    </source>
</evidence>
<evidence type="ECO:0000256" key="8">
    <source>
        <dbReference type="ARBA" id="ARBA00022989"/>
    </source>
</evidence>
<feature type="binding site" description="axial binding residue" evidence="13">
    <location>
        <position position="513"/>
    </location>
    <ligand>
        <name>heme</name>
        <dbReference type="ChEBI" id="CHEBI:30413"/>
    </ligand>
    <ligandPart>
        <name>Fe</name>
        <dbReference type="ChEBI" id="CHEBI:18248"/>
    </ligandPart>
</feature>
<keyword evidence="5 13" id="KW-0349">Heme</keyword>
<evidence type="ECO:0000256" key="4">
    <source>
        <dbReference type="ARBA" id="ARBA00010617"/>
    </source>
</evidence>
<keyword evidence="12" id="KW-0472">Membrane</keyword>
<comment type="cofactor">
    <cofactor evidence="1 13">
        <name>heme</name>
        <dbReference type="ChEBI" id="CHEBI:30413"/>
    </cofactor>
</comment>
<keyword evidence="8" id="KW-1133">Transmembrane helix</keyword>
<dbReference type="InterPro" id="IPR001128">
    <property type="entry name" value="Cyt_P450"/>
</dbReference>
<dbReference type="GO" id="GO:0016020">
    <property type="term" value="C:membrane"/>
    <property type="evidence" value="ECO:0007669"/>
    <property type="project" value="UniProtKB-SubCell"/>
</dbReference>
<dbReference type="PANTHER" id="PTHR24305">
    <property type="entry name" value="CYTOCHROME P450"/>
    <property type="match status" value="1"/>
</dbReference>
<evidence type="ECO:0000256" key="5">
    <source>
        <dbReference type="ARBA" id="ARBA00022617"/>
    </source>
</evidence>
<evidence type="ECO:0000313" key="14">
    <source>
        <dbReference type="EMBL" id="KZP27693.1"/>
    </source>
</evidence>
<keyword evidence="11" id="KW-0503">Monooxygenase</keyword>
<dbReference type="PANTHER" id="PTHR24305:SF166">
    <property type="entry name" value="CYTOCHROME P450 12A4, MITOCHONDRIAL-RELATED"/>
    <property type="match status" value="1"/>
</dbReference>
<keyword evidence="15" id="KW-1185">Reference proteome</keyword>
<dbReference type="InterPro" id="IPR036396">
    <property type="entry name" value="Cyt_P450_sf"/>
</dbReference>
<name>A0A166QY99_9AGAM</name>
<dbReference type="STRING" id="436010.A0A166QY99"/>
<evidence type="ECO:0000256" key="3">
    <source>
        <dbReference type="ARBA" id="ARBA00004721"/>
    </source>
</evidence>
<evidence type="ECO:0000256" key="11">
    <source>
        <dbReference type="ARBA" id="ARBA00023033"/>
    </source>
</evidence>
<dbReference type="GO" id="GO:0016705">
    <property type="term" value="F:oxidoreductase activity, acting on paired donors, with incorporation or reduction of molecular oxygen"/>
    <property type="evidence" value="ECO:0007669"/>
    <property type="project" value="InterPro"/>
</dbReference>
<accession>A0A166QY99</accession>
<protein>
    <submittedName>
        <fullName evidence="14">Cytochrome P450</fullName>
    </submittedName>
</protein>
<evidence type="ECO:0000256" key="10">
    <source>
        <dbReference type="ARBA" id="ARBA00023004"/>
    </source>
</evidence>
<dbReference type="EMBL" id="KV417507">
    <property type="protein sequence ID" value="KZP27693.1"/>
    <property type="molecule type" value="Genomic_DNA"/>
</dbReference>
<dbReference type="Proteomes" id="UP000076532">
    <property type="component" value="Unassembled WGS sequence"/>
</dbReference>
<keyword evidence="6" id="KW-0812">Transmembrane</keyword>
<keyword evidence="7 13" id="KW-0479">Metal-binding</keyword>
<comment type="similarity">
    <text evidence="4">Belongs to the cytochrome P450 family.</text>
</comment>
<dbReference type="PRINTS" id="PR00465">
    <property type="entry name" value="EP450IV"/>
</dbReference>
<dbReference type="AlphaFoldDB" id="A0A166QY99"/>
<proteinExistence type="inferred from homology"/>
<dbReference type="Gene3D" id="1.10.630.10">
    <property type="entry name" value="Cytochrome P450"/>
    <property type="match status" value="1"/>
</dbReference>
<dbReference type="PRINTS" id="PR00385">
    <property type="entry name" value="P450"/>
</dbReference>
<dbReference type="InterPro" id="IPR050121">
    <property type="entry name" value="Cytochrome_P450_monoxygenase"/>
</dbReference>
<dbReference type="SUPFAM" id="SSF48264">
    <property type="entry name" value="Cytochrome P450"/>
    <property type="match status" value="1"/>
</dbReference>
<keyword evidence="10 13" id="KW-0408">Iron</keyword>
<keyword evidence="9" id="KW-0560">Oxidoreductase</keyword>
<organism evidence="14 15">
    <name type="scientific">Athelia psychrophila</name>
    <dbReference type="NCBI Taxonomy" id="1759441"/>
    <lineage>
        <taxon>Eukaryota</taxon>
        <taxon>Fungi</taxon>
        <taxon>Dikarya</taxon>
        <taxon>Basidiomycota</taxon>
        <taxon>Agaricomycotina</taxon>
        <taxon>Agaricomycetes</taxon>
        <taxon>Agaricomycetidae</taxon>
        <taxon>Atheliales</taxon>
        <taxon>Atheliaceae</taxon>
        <taxon>Athelia</taxon>
    </lineage>
</organism>
<dbReference type="Pfam" id="PF00067">
    <property type="entry name" value="p450"/>
    <property type="match status" value="1"/>
</dbReference>
<evidence type="ECO:0000256" key="7">
    <source>
        <dbReference type="ARBA" id="ARBA00022723"/>
    </source>
</evidence>